<accession>A0A6C0DV23</accession>
<sequence length="102" mass="12782">MSLIEKIKKLDITPRHEEEEYEYTSDFLEWFYYNLYREQGFNLHPVLYSVSKEPEYEMMRRLCYFLINLQYTKHFTNETRIKLYENMKQWTIGTIQKNTRKC</sequence>
<name>A0A6C0DV23_9ZZZZ</name>
<dbReference type="AlphaFoldDB" id="A0A6C0DV23"/>
<dbReference type="EMBL" id="MN739678">
    <property type="protein sequence ID" value="QHT20484.1"/>
    <property type="molecule type" value="Genomic_DNA"/>
</dbReference>
<proteinExistence type="predicted"/>
<reference evidence="1" key="1">
    <citation type="journal article" date="2020" name="Nature">
        <title>Giant virus diversity and host interactions through global metagenomics.</title>
        <authorList>
            <person name="Schulz F."/>
            <person name="Roux S."/>
            <person name="Paez-Espino D."/>
            <person name="Jungbluth S."/>
            <person name="Walsh D.A."/>
            <person name="Denef V.J."/>
            <person name="McMahon K.D."/>
            <person name="Konstantinidis K.T."/>
            <person name="Eloe-Fadrosh E.A."/>
            <person name="Kyrpides N.C."/>
            <person name="Woyke T."/>
        </authorList>
    </citation>
    <scope>NUCLEOTIDE SEQUENCE</scope>
    <source>
        <strain evidence="1">GVMAG-M-3300023174-60</strain>
    </source>
</reference>
<protein>
    <submittedName>
        <fullName evidence="1">Uncharacterized protein</fullName>
    </submittedName>
</protein>
<evidence type="ECO:0000313" key="1">
    <source>
        <dbReference type="EMBL" id="QHT20484.1"/>
    </source>
</evidence>
<organism evidence="1">
    <name type="scientific">viral metagenome</name>
    <dbReference type="NCBI Taxonomy" id="1070528"/>
    <lineage>
        <taxon>unclassified sequences</taxon>
        <taxon>metagenomes</taxon>
        <taxon>organismal metagenomes</taxon>
    </lineage>
</organism>